<accession>A0ABV9CME9</accession>
<keyword evidence="3" id="KW-0805">Transcription regulation</keyword>
<evidence type="ECO:0000256" key="4">
    <source>
        <dbReference type="ARBA" id="ARBA00023125"/>
    </source>
</evidence>
<keyword evidence="4" id="KW-0238">DNA-binding</keyword>
<keyword evidence="2" id="KW-1277">Toxin-antitoxin system</keyword>
<evidence type="ECO:0000256" key="6">
    <source>
        <dbReference type="ARBA" id="ARBA00049988"/>
    </source>
</evidence>
<evidence type="ECO:0000313" key="8">
    <source>
        <dbReference type="Proteomes" id="UP001596004"/>
    </source>
</evidence>
<comment type="caution">
    <text evidence="7">The sequence shown here is derived from an EMBL/GenBank/DDBJ whole genome shotgun (WGS) entry which is preliminary data.</text>
</comment>
<sequence>MDSNNANPEQEPRSARETRLNLRASARQDALIRLAAQATNTTVTSFILDSASKAAEQVLADRRWFMLDDASWAAFEDSLERPAVIKPRLTELLSEEPGTFDS</sequence>
<dbReference type="InterPro" id="IPR010985">
    <property type="entry name" value="Ribbon_hlx_hlx"/>
</dbReference>
<dbReference type="InterPro" id="IPR014795">
    <property type="entry name" value="TacA_1-like"/>
</dbReference>
<evidence type="ECO:0000313" key="7">
    <source>
        <dbReference type="EMBL" id="MFC4534025.1"/>
    </source>
</evidence>
<protein>
    <submittedName>
        <fullName evidence="7">DUF1778 domain-containing protein</fullName>
    </submittedName>
</protein>
<dbReference type="Gene3D" id="1.20.5.780">
    <property type="entry name" value="Single helix bin"/>
    <property type="match status" value="1"/>
</dbReference>
<evidence type="ECO:0000256" key="3">
    <source>
        <dbReference type="ARBA" id="ARBA00023015"/>
    </source>
</evidence>
<keyword evidence="5" id="KW-0804">Transcription</keyword>
<dbReference type="Pfam" id="PF08681">
    <property type="entry name" value="TacA1"/>
    <property type="match status" value="1"/>
</dbReference>
<dbReference type="SUPFAM" id="SSF47598">
    <property type="entry name" value="Ribbon-helix-helix"/>
    <property type="match status" value="1"/>
</dbReference>
<evidence type="ECO:0000256" key="2">
    <source>
        <dbReference type="ARBA" id="ARBA00022649"/>
    </source>
</evidence>
<gene>
    <name evidence="7" type="ORF">ACFO60_24955</name>
</gene>
<comment type="similarity">
    <text evidence="6">Belongs to the TacA antitoxin family.</text>
</comment>
<dbReference type="Proteomes" id="UP001596004">
    <property type="component" value="Unassembled WGS sequence"/>
</dbReference>
<proteinExistence type="inferred from homology"/>
<evidence type="ECO:0000256" key="5">
    <source>
        <dbReference type="ARBA" id="ARBA00023163"/>
    </source>
</evidence>
<keyword evidence="1" id="KW-0678">Repressor</keyword>
<reference evidence="8" key="1">
    <citation type="journal article" date="2019" name="Int. J. Syst. Evol. Microbiol.">
        <title>The Global Catalogue of Microorganisms (GCM) 10K type strain sequencing project: providing services to taxonomists for standard genome sequencing and annotation.</title>
        <authorList>
            <consortium name="The Broad Institute Genomics Platform"/>
            <consortium name="The Broad Institute Genome Sequencing Center for Infectious Disease"/>
            <person name="Wu L."/>
            <person name="Ma J."/>
        </authorList>
    </citation>
    <scope>NUCLEOTIDE SEQUENCE [LARGE SCALE GENOMIC DNA]</scope>
    <source>
        <strain evidence="8">CGMCC 4.7132</strain>
    </source>
</reference>
<evidence type="ECO:0000256" key="1">
    <source>
        <dbReference type="ARBA" id="ARBA00022491"/>
    </source>
</evidence>
<keyword evidence="8" id="KW-1185">Reference proteome</keyword>
<dbReference type="PANTHER" id="PTHR35401">
    <property type="entry name" value="COPG FAMILY HELIX-TURN-HELIX PROTEIN-RELATED-RELATED"/>
    <property type="match status" value="1"/>
</dbReference>
<dbReference type="PANTHER" id="PTHR35401:SF1">
    <property type="entry name" value="CYTOPLASMIC PROTEIN"/>
    <property type="match status" value="1"/>
</dbReference>
<dbReference type="EMBL" id="JBHSFP010000019">
    <property type="protein sequence ID" value="MFC4534025.1"/>
    <property type="molecule type" value="Genomic_DNA"/>
</dbReference>
<name>A0ABV9CME9_9ACTN</name>
<dbReference type="RefSeq" id="WP_380844040.1">
    <property type="nucleotide sequence ID" value="NZ_JBHSFP010000019.1"/>
</dbReference>
<organism evidence="7 8">
    <name type="scientific">Sphaerisporangium dianthi</name>
    <dbReference type="NCBI Taxonomy" id="1436120"/>
    <lineage>
        <taxon>Bacteria</taxon>
        <taxon>Bacillati</taxon>
        <taxon>Actinomycetota</taxon>
        <taxon>Actinomycetes</taxon>
        <taxon>Streptosporangiales</taxon>
        <taxon>Streptosporangiaceae</taxon>
        <taxon>Sphaerisporangium</taxon>
    </lineage>
</organism>